<gene>
    <name evidence="3" type="ORF">EJB05_14718</name>
</gene>
<dbReference type="Pfam" id="PF00646">
    <property type="entry name" value="F-box"/>
    <property type="match status" value="1"/>
</dbReference>
<evidence type="ECO:0000256" key="1">
    <source>
        <dbReference type="SAM" id="MobiDB-lite"/>
    </source>
</evidence>
<evidence type="ECO:0000313" key="3">
    <source>
        <dbReference type="EMBL" id="TVU41218.1"/>
    </source>
</evidence>
<dbReference type="InterPro" id="IPR055290">
    <property type="entry name" value="At3g26010-like"/>
</dbReference>
<dbReference type="SUPFAM" id="SSF81383">
    <property type="entry name" value="F-box domain"/>
    <property type="match status" value="1"/>
</dbReference>
<dbReference type="PROSITE" id="PS50181">
    <property type="entry name" value="FBOX"/>
    <property type="match status" value="1"/>
</dbReference>
<dbReference type="Gene3D" id="1.20.1280.50">
    <property type="match status" value="1"/>
</dbReference>
<dbReference type="Proteomes" id="UP000324897">
    <property type="component" value="Chromosome 4"/>
</dbReference>
<proteinExistence type="predicted"/>
<dbReference type="Gramene" id="TVU41218">
    <property type="protein sequence ID" value="TVU41218"/>
    <property type="gene ID" value="EJB05_14718"/>
</dbReference>
<evidence type="ECO:0000259" key="2">
    <source>
        <dbReference type="PROSITE" id="PS50181"/>
    </source>
</evidence>
<keyword evidence="4" id="KW-1185">Reference proteome</keyword>
<name>A0A5J9VZ71_9POAL</name>
<dbReference type="SMART" id="SM00256">
    <property type="entry name" value="FBOX"/>
    <property type="match status" value="1"/>
</dbReference>
<sequence length="415" mass="46246">MDRPKKGGMVAGLPDDPLVEIFSHVPIKSLCRSKCVSNAWRDLIADPIHRKKLPQTLEGIFYAQNLFYAQNQHEGIEGDGVGGGDGDGVDGSNGSSGDGENVSGQLAGGKVVYSNRRGTGRFIDLSGRSVPLVDPSFSFLTEVPGIEDIRLLHGCNGLLLFRYGRNPHSSRSLGYIVCNPATKEWVAVPNSGWNSDSEIEDEDEDEEEYAMEECELHYLIYDPSVSSHFKLIQFLQVISSVDNWVGVLTYSSETGKDGKLVVALDGDGKTRREICLPENSDFRRSVPAFVGQSQGRLHCISESYNPEGHPDHNFSQITIWVLEDYNSDEWSVKNSVSSLQLFGRISLDQYKYNVVAIHPDRNLVFFVQHWDRKLISYNMDSKEVRDVCTLEDGSESIAPYVPRFSDSPVLTNKQQ</sequence>
<feature type="non-terminal residue" evidence="3">
    <location>
        <position position="1"/>
    </location>
</feature>
<dbReference type="OrthoDB" id="651818at2759"/>
<dbReference type="InterPro" id="IPR036047">
    <property type="entry name" value="F-box-like_dom_sf"/>
</dbReference>
<protein>
    <recommendedName>
        <fullName evidence="2">F-box domain-containing protein</fullName>
    </recommendedName>
</protein>
<evidence type="ECO:0000313" key="4">
    <source>
        <dbReference type="Proteomes" id="UP000324897"/>
    </source>
</evidence>
<dbReference type="EMBL" id="RWGY01000007">
    <property type="protein sequence ID" value="TVU41218.1"/>
    <property type="molecule type" value="Genomic_DNA"/>
</dbReference>
<feature type="compositionally biased region" description="Gly residues" evidence="1">
    <location>
        <begin position="78"/>
        <end position="97"/>
    </location>
</feature>
<feature type="region of interest" description="Disordered" evidence="1">
    <location>
        <begin position="77"/>
        <end position="102"/>
    </location>
</feature>
<dbReference type="PANTHER" id="PTHR35546:SF105">
    <property type="entry name" value="OS05G0139200 PROTEIN"/>
    <property type="match status" value="1"/>
</dbReference>
<accession>A0A5J9VZ71</accession>
<dbReference type="InterPro" id="IPR001810">
    <property type="entry name" value="F-box_dom"/>
</dbReference>
<reference evidence="3 4" key="1">
    <citation type="journal article" date="2019" name="Sci. Rep.">
        <title>A high-quality genome of Eragrostis curvula grass provides insights into Poaceae evolution and supports new strategies to enhance forage quality.</title>
        <authorList>
            <person name="Carballo J."/>
            <person name="Santos B.A.C.M."/>
            <person name="Zappacosta D."/>
            <person name="Garbus I."/>
            <person name="Selva J.P."/>
            <person name="Gallo C.A."/>
            <person name="Diaz A."/>
            <person name="Albertini E."/>
            <person name="Caccamo M."/>
            <person name="Echenique V."/>
        </authorList>
    </citation>
    <scope>NUCLEOTIDE SEQUENCE [LARGE SCALE GENOMIC DNA]</scope>
    <source>
        <strain evidence="4">cv. Victoria</strain>
        <tissue evidence="3">Leaf</tissue>
    </source>
</reference>
<dbReference type="PANTHER" id="PTHR35546">
    <property type="entry name" value="F-BOX PROTEIN INTERACTION DOMAIN PROTEIN-RELATED"/>
    <property type="match status" value="1"/>
</dbReference>
<organism evidence="3 4">
    <name type="scientific">Eragrostis curvula</name>
    <name type="common">weeping love grass</name>
    <dbReference type="NCBI Taxonomy" id="38414"/>
    <lineage>
        <taxon>Eukaryota</taxon>
        <taxon>Viridiplantae</taxon>
        <taxon>Streptophyta</taxon>
        <taxon>Embryophyta</taxon>
        <taxon>Tracheophyta</taxon>
        <taxon>Spermatophyta</taxon>
        <taxon>Magnoliopsida</taxon>
        <taxon>Liliopsida</taxon>
        <taxon>Poales</taxon>
        <taxon>Poaceae</taxon>
        <taxon>PACMAD clade</taxon>
        <taxon>Chloridoideae</taxon>
        <taxon>Eragrostideae</taxon>
        <taxon>Eragrostidinae</taxon>
        <taxon>Eragrostis</taxon>
    </lineage>
</organism>
<comment type="caution">
    <text evidence="3">The sequence shown here is derived from an EMBL/GenBank/DDBJ whole genome shotgun (WGS) entry which is preliminary data.</text>
</comment>
<feature type="domain" description="F-box" evidence="2">
    <location>
        <begin position="7"/>
        <end position="53"/>
    </location>
</feature>
<dbReference type="AlphaFoldDB" id="A0A5J9VZ71"/>